<dbReference type="Proteomes" id="UP000596387">
    <property type="component" value="Chromosome"/>
</dbReference>
<organism evidence="2 3">
    <name type="scientific">Ponticoccus alexandrii</name>
    <dbReference type="NCBI Taxonomy" id="1943633"/>
    <lineage>
        <taxon>Bacteria</taxon>
        <taxon>Pseudomonadati</taxon>
        <taxon>Pseudomonadota</taxon>
        <taxon>Alphaproteobacteria</taxon>
        <taxon>Rhodobacterales</taxon>
        <taxon>Roseobacteraceae</taxon>
        <taxon>Ponticoccus</taxon>
    </lineage>
</organism>
<name>A0ABX7FAK2_9RHOB</name>
<keyword evidence="2" id="KW-0503">Monooxygenase</keyword>
<dbReference type="PANTHER" id="PTHR33336:SF15">
    <property type="entry name" value="ABM DOMAIN-CONTAINING PROTEIN"/>
    <property type="match status" value="1"/>
</dbReference>
<keyword evidence="3" id="KW-1185">Reference proteome</keyword>
<evidence type="ECO:0000259" key="1">
    <source>
        <dbReference type="PROSITE" id="PS51725"/>
    </source>
</evidence>
<protein>
    <submittedName>
        <fullName evidence="2">Antibiotic biosynthesis monooxygenase</fullName>
    </submittedName>
</protein>
<dbReference type="InterPro" id="IPR007138">
    <property type="entry name" value="ABM_dom"/>
</dbReference>
<reference evidence="2 3" key="1">
    <citation type="submission" date="2019-12" db="EMBL/GenBank/DDBJ databases">
        <title>Complete Genome Sequence of a Quorum-Sensing Bacterium,Rhodobacteraceae bacterium C31, Isolated from a marine microalgae symbiotic bacteria.</title>
        <authorList>
            <person name="Zhang Y."/>
        </authorList>
    </citation>
    <scope>NUCLEOTIDE SEQUENCE [LARGE SCALE GENOMIC DNA]</scope>
    <source>
        <strain evidence="2 3">C31</strain>
    </source>
</reference>
<dbReference type="PROSITE" id="PS51725">
    <property type="entry name" value="ABM"/>
    <property type="match status" value="1"/>
</dbReference>
<dbReference type="InterPro" id="IPR011008">
    <property type="entry name" value="Dimeric_a/b-barrel"/>
</dbReference>
<keyword evidence="2" id="KW-0560">Oxidoreductase</keyword>
<sequence>MPDDAPTIIIYATYRIEAHDQGEFRDVATRMAKAARSREGCTFLNVAEEVGAPGTFRLIEGWRDQIALDRHQSSEDFQTILAEAGKLAIVERRADVYAIASRTSLDMSS</sequence>
<dbReference type="Gene3D" id="3.30.70.100">
    <property type="match status" value="1"/>
</dbReference>
<dbReference type="SUPFAM" id="SSF54909">
    <property type="entry name" value="Dimeric alpha+beta barrel"/>
    <property type="match status" value="1"/>
</dbReference>
<gene>
    <name evidence="2" type="ORF">GQA70_15420</name>
</gene>
<dbReference type="PANTHER" id="PTHR33336">
    <property type="entry name" value="QUINOL MONOOXYGENASE YGIN-RELATED"/>
    <property type="match status" value="1"/>
</dbReference>
<evidence type="ECO:0000313" key="3">
    <source>
        <dbReference type="Proteomes" id="UP000596387"/>
    </source>
</evidence>
<dbReference type="Pfam" id="PF03992">
    <property type="entry name" value="ABM"/>
    <property type="match status" value="1"/>
</dbReference>
<dbReference type="RefSeq" id="WP_251374096.1">
    <property type="nucleotide sequence ID" value="NZ_CP047166.1"/>
</dbReference>
<accession>A0ABX7FAK2</accession>
<evidence type="ECO:0000313" key="2">
    <source>
        <dbReference type="EMBL" id="QRF67578.1"/>
    </source>
</evidence>
<dbReference type="GO" id="GO:0004497">
    <property type="term" value="F:monooxygenase activity"/>
    <property type="evidence" value="ECO:0007669"/>
    <property type="project" value="UniProtKB-KW"/>
</dbReference>
<proteinExistence type="predicted"/>
<feature type="domain" description="ABM" evidence="1">
    <location>
        <begin position="8"/>
        <end position="97"/>
    </location>
</feature>
<dbReference type="InterPro" id="IPR050744">
    <property type="entry name" value="AI-2_Isomerase_LsrG"/>
</dbReference>
<dbReference type="EMBL" id="CP047166">
    <property type="protein sequence ID" value="QRF67578.1"/>
    <property type="molecule type" value="Genomic_DNA"/>
</dbReference>